<proteinExistence type="predicted"/>
<reference evidence="2 3" key="1">
    <citation type="submission" date="2018-02" db="EMBL/GenBank/DDBJ databases">
        <title>Full genome sequencing of a novel polyvalent bacteriophage as one of T4-Family member.</title>
        <authorList>
            <person name="Kawasaki T."/>
            <person name="Saad A.M."/>
            <person name="Yamada T."/>
        </authorList>
    </citation>
    <scope>NUCLEOTIDE SEQUENCE [LARGE SCALE GENOMIC DNA]</scope>
    <source>
        <strain evidence="2 3">EcS1</strain>
    </source>
</reference>
<feature type="domain" description="Phage tail fibre adhesin Gp38 N-terminal" evidence="1">
    <location>
        <begin position="1"/>
        <end position="39"/>
    </location>
</feature>
<keyword evidence="3" id="KW-1185">Reference proteome</keyword>
<protein>
    <submittedName>
        <fullName evidence="2">Distal long tail fiber assembly catalyst</fullName>
    </submittedName>
</protein>
<dbReference type="KEGG" id="vg:65108458"/>
<dbReference type="EMBL" id="LC371242">
    <property type="protein sequence ID" value="BBC78319.1"/>
    <property type="molecule type" value="Genomic_DNA"/>
</dbReference>
<dbReference type="RefSeq" id="YP_010090966.1">
    <property type="nucleotide sequence ID" value="NC_055721.1"/>
</dbReference>
<dbReference type="Pfam" id="PF21721">
    <property type="entry name" value="Gp38_N"/>
    <property type="match status" value="1"/>
</dbReference>
<evidence type="ECO:0000313" key="2">
    <source>
        <dbReference type="EMBL" id="BBC78319.1"/>
    </source>
</evidence>
<sequence length="166" mass="18097">MAVTGPWIGSSAVAETGQRWLINAATALRLGTPFWASSLSGRSRSFFITVGQYTAYAILAGEPDYRGAGGVMYNNKNTSLQNSPFGALDANGIWGGATRIEVVRSRVSTFGQIIGNLEQRNLILNIGGTNFQFNYTNGYWECTDPNGLYDFLGARIGWRLECIPQN</sequence>
<evidence type="ECO:0000259" key="1">
    <source>
        <dbReference type="Pfam" id="PF21721"/>
    </source>
</evidence>
<dbReference type="Proteomes" id="UP000250157">
    <property type="component" value="Segment"/>
</dbReference>
<accession>A0A2Z5ZCE2</accession>
<name>A0A2Z5ZCE2_9CAUD</name>
<dbReference type="InterPro" id="IPR048291">
    <property type="entry name" value="Gp38_N"/>
</dbReference>
<evidence type="ECO:0000313" key="3">
    <source>
        <dbReference type="Proteomes" id="UP000250157"/>
    </source>
</evidence>
<dbReference type="GeneID" id="65108458"/>
<organism evidence="2 3">
    <name type="scientific">Escherichia phage EcS1</name>
    <dbReference type="NCBI Taxonomy" id="2083276"/>
    <lineage>
        <taxon>Viruses</taxon>
        <taxon>Duplodnaviria</taxon>
        <taxon>Heunggongvirae</taxon>
        <taxon>Uroviricota</taxon>
        <taxon>Caudoviricetes</taxon>
        <taxon>Pantevenvirales</taxon>
        <taxon>Straboviridae</taxon>
        <taxon>Tevenvirinae</taxon>
        <taxon>Kagamiyamavirus</taxon>
        <taxon>Kagamiyamavirus ecs1</taxon>
    </lineage>
</organism>